<comment type="similarity">
    <text evidence="1">Belongs to the SURF1 family.</text>
</comment>
<keyword evidence="3" id="KW-1185">Reference proteome</keyword>
<evidence type="ECO:0000313" key="3">
    <source>
        <dbReference type="Proteomes" id="UP001596039"/>
    </source>
</evidence>
<comment type="caution">
    <text evidence="2">The sequence shown here is derived from an EMBL/GenBank/DDBJ whole genome shotgun (WGS) entry which is preliminary data.</text>
</comment>
<feature type="transmembrane region" description="Helical" evidence="1">
    <location>
        <begin position="24"/>
        <end position="44"/>
    </location>
</feature>
<dbReference type="EMBL" id="JBHSMG010000002">
    <property type="protein sequence ID" value="MFC5502839.1"/>
    <property type="molecule type" value="Genomic_DNA"/>
</dbReference>
<reference evidence="3" key="1">
    <citation type="journal article" date="2019" name="Int. J. Syst. Evol. Microbiol.">
        <title>The Global Catalogue of Microorganisms (GCM) 10K type strain sequencing project: providing services to taxonomists for standard genome sequencing and annotation.</title>
        <authorList>
            <consortium name="The Broad Institute Genomics Platform"/>
            <consortium name="The Broad Institute Genome Sequencing Center for Infectious Disease"/>
            <person name="Wu L."/>
            <person name="Ma J."/>
        </authorList>
    </citation>
    <scope>NUCLEOTIDE SEQUENCE [LARGE SCALE GENOMIC DNA]</scope>
    <source>
        <strain evidence="3">CGMCC 4.6997</strain>
    </source>
</reference>
<keyword evidence="1" id="KW-0472">Membrane</keyword>
<keyword evidence="1" id="KW-1133">Transmembrane helix</keyword>
<organism evidence="2 3">
    <name type="scientific">Lysinimonas soli</name>
    <dbReference type="NCBI Taxonomy" id="1074233"/>
    <lineage>
        <taxon>Bacteria</taxon>
        <taxon>Bacillati</taxon>
        <taxon>Actinomycetota</taxon>
        <taxon>Actinomycetes</taxon>
        <taxon>Micrococcales</taxon>
        <taxon>Microbacteriaceae</taxon>
        <taxon>Lysinimonas</taxon>
    </lineage>
</organism>
<dbReference type="PROSITE" id="PS50895">
    <property type="entry name" value="SURF1"/>
    <property type="match status" value="1"/>
</dbReference>
<name>A0ABW0NVF4_9MICO</name>
<dbReference type="Proteomes" id="UP001596039">
    <property type="component" value="Unassembled WGS sequence"/>
</dbReference>
<proteinExistence type="inferred from homology"/>
<keyword evidence="1" id="KW-0812">Transmembrane</keyword>
<comment type="subcellular location">
    <subcellularLocation>
        <location evidence="1">Cell membrane</location>
        <topology evidence="1">Multi-pass membrane protein</topology>
    </subcellularLocation>
</comment>
<evidence type="ECO:0000313" key="2">
    <source>
        <dbReference type="EMBL" id="MFC5502839.1"/>
    </source>
</evidence>
<feature type="transmembrane region" description="Helical" evidence="1">
    <location>
        <begin position="219"/>
        <end position="240"/>
    </location>
</feature>
<gene>
    <name evidence="2" type="ORF">ACFPJ4_11365</name>
</gene>
<dbReference type="InterPro" id="IPR002994">
    <property type="entry name" value="Surf1/Shy1"/>
</dbReference>
<dbReference type="Pfam" id="PF02104">
    <property type="entry name" value="SURF1"/>
    <property type="match status" value="1"/>
</dbReference>
<dbReference type="RefSeq" id="WP_386740539.1">
    <property type="nucleotide sequence ID" value="NZ_JBHSMG010000002.1"/>
</dbReference>
<evidence type="ECO:0000256" key="1">
    <source>
        <dbReference type="RuleBase" id="RU363076"/>
    </source>
</evidence>
<protein>
    <recommendedName>
        <fullName evidence="1">SURF1-like protein</fullName>
    </recommendedName>
</protein>
<keyword evidence="1" id="KW-1003">Cell membrane</keyword>
<sequence length="264" mass="27504">MTAPVVPSPAVDVSFWSVARRPRWIGALLLALAIAAGFSALGQWQLARSVASATVAPIATETPVALGSIAKPDTAVTDPQLGRMVTTVGTLVPGDDVILSDRVNGGKTGYWLIGHVTTGEGAELAVALGWAPTRAAALAAEGSASIASPLIGRYLPSESPDQPDVEKGGQSAASVAALINQWASFDGSVYGGYLVAATPSAGLAKIDSPAPSQDLTLNWLNVFYAAEWAIFAGFAVYLWYRLVKDEVEKELETDGRSEPPVRET</sequence>
<accession>A0ABW0NVF4</accession>